<dbReference type="Gramene" id="mRNA:HanXRQr2_Chr13g0614641">
    <property type="protein sequence ID" value="mRNA:HanXRQr2_Chr13g0614641"/>
    <property type="gene ID" value="HanXRQr2_Chr13g0614641"/>
</dbReference>
<organism evidence="2 3">
    <name type="scientific">Helianthus annuus</name>
    <name type="common">Common sunflower</name>
    <dbReference type="NCBI Taxonomy" id="4232"/>
    <lineage>
        <taxon>Eukaryota</taxon>
        <taxon>Viridiplantae</taxon>
        <taxon>Streptophyta</taxon>
        <taxon>Embryophyta</taxon>
        <taxon>Tracheophyta</taxon>
        <taxon>Spermatophyta</taxon>
        <taxon>Magnoliopsida</taxon>
        <taxon>eudicotyledons</taxon>
        <taxon>Gunneridae</taxon>
        <taxon>Pentapetalae</taxon>
        <taxon>asterids</taxon>
        <taxon>campanulids</taxon>
        <taxon>Asterales</taxon>
        <taxon>Asteraceae</taxon>
        <taxon>Asteroideae</taxon>
        <taxon>Heliantheae alliance</taxon>
        <taxon>Heliantheae</taxon>
        <taxon>Helianthus</taxon>
    </lineage>
</organism>
<accession>A0A9K3EKT4</accession>
<reference evidence="2" key="1">
    <citation type="journal article" date="2017" name="Nature">
        <title>The sunflower genome provides insights into oil metabolism, flowering and Asterid evolution.</title>
        <authorList>
            <person name="Badouin H."/>
            <person name="Gouzy J."/>
            <person name="Grassa C.J."/>
            <person name="Murat F."/>
            <person name="Staton S.E."/>
            <person name="Cottret L."/>
            <person name="Lelandais-Briere C."/>
            <person name="Owens G.L."/>
            <person name="Carrere S."/>
            <person name="Mayjonade B."/>
            <person name="Legrand L."/>
            <person name="Gill N."/>
            <person name="Kane N.C."/>
            <person name="Bowers J.E."/>
            <person name="Hubner S."/>
            <person name="Bellec A."/>
            <person name="Berard A."/>
            <person name="Berges H."/>
            <person name="Blanchet N."/>
            <person name="Boniface M.C."/>
            <person name="Brunel D."/>
            <person name="Catrice O."/>
            <person name="Chaidir N."/>
            <person name="Claudel C."/>
            <person name="Donnadieu C."/>
            <person name="Faraut T."/>
            <person name="Fievet G."/>
            <person name="Helmstetter N."/>
            <person name="King M."/>
            <person name="Knapp S.J."/>
            <person name="Lai Z."/>
            <person name="Le Paslier M.C."/>
            <person name="Lippi Y."/>
            <person name="Lorenzon L."/>
            <person name="Mandel J.R."/>
            <person name="Marage G."/>
            <person name="Marchand G."/>
            <person name="Marquand E."/>
            <person name="Bret-Mestries E."/>
            <person name="Morien E."/>
            <person name="Nambeesan S."/>
            <person name="Nguyen T."/>
            <person name="Pegot-Espagnet P."/>
            <person name="Pouilly N."/>
            <person name="Raftis F."/>
            <person name="Sallet E."/>
            <person name="Schiex T."/>
            <person name="Thomas J."/>
            <person name="Vandecasteele C."/>
            <person name="Vares D."/>
            <person name="Vear F."/>
            <person name="Vautrin S."/>
            <person name="Crespi M."/>
            <person name="Mangin B."/>
            <person name="Burke J.M."/>
            <person name="Salse J."/>
            <person name="Munos S."/>
            <person name="Vincourt P."/>
            <person name="Rieseberg L.H."/>
            <person name="Langlade N.B."/>
        </authorList>
    </citation>
    <scope>NUCLEOTIDE SEQUENCE</scope>
    <source>
        <tissue evidence="2">Leaves</tissue>
    </source>
</reference>
<feature type="domain" description="DNA/RNA-binding protein Alba-like" evidence="1">
    <location>
        <begin position="24"/>
        <end position="91"/>
    </location>
</feature>
<dbReference type="GO" id="GO:0005634">
    <property type="term" value="C:nucleus"/>
    <property type="evidence" value="ECO:0000318"/>
    <property type="project" value="GO_Central"/>
</dbReference>
<protein>
    <submittedName>
        <fullName evidence="2">DNA/RNA-binding protein Alba</fullName>
    </submittedName>
</protein>
<dbReference type="Pfam" id="PF01918">
    <property type="entry name" value="Alba"/>
    <property type="match status" value="1"/>
</dbReference>
<dbReference type="Proteomes" id="UP000215914">
    <property type="component" value="Unassembled WGS sequence"/>
</dbReference>
<dbReference type="PANTHER" id="PTHR31947">
    <property type="entry name" value="DNA/RNA-BINDING PROTEIN ALBA 3"/>
    <property type="match status" value="1"/>
</dbReference>
<sequence>MSEETATDEQKIAEVAEEMSRMHRIRVSNTKKPFIFYLNLAKLYAKYIKRYNNVKLTALGMAIPTVVLISEILKEDGLATQKLIAISTVQTKDKFTSRYIQKAKIEIVMALNEQYDKAKADAIILKKKSAQPKTGVKKTDGTSLDVTACKSQDEIVDGKAGVKKAVDETKTKTVIEISAAVGSSS</sequence>
<dbReference type="GO" id="GO:0003723">
    <property type="term" value="F:RNA binding"/>
    <property type="evidence" value="ECO:0000318"/>
    <property type="project" value="GO_Central"/>
</dbReference>
<dbReference type="PANTHER" id="PTHR31947:SF30">
    <property type="entry name" value="DNA_RNA-BINDING PROTEIN ALBA"/>
    <property type="match status" value="1"/>
</dbReference>
<dbReference type="InterPro" id="IPR014560">
    <property type="entry name" value="UCP030333_Alba"/>
</dbReference>
<evidence type="ECO:0000259" key="1">
    <source>
        <dbReference type="Pfam" id="PF01918"/>
    </source>
</evidence>
<keyword evidence="3" id="KW-1185">Reference proteome</keyword>
<comment type="caution">
    <text evidence="2">The sequence shown here is derived from an EMBL/GenBank/DDBJ whole genome shotgun (WGS) entry which is preliminary data.</text>
</comment>
<reference evidence="2" key="2">
    <citation type="submission" date="2020-06" db="EMBL/GenBank/DDBJ databases">
        <title>Helianthus annuus Genome sequencing and assembly Release 2.</title>
        <authorList>
            <person name="Gouzy J."/>
            <person name="Langlade N."/>
            <person name="Munos S."/>
        </authorList>
    </citation>
    <scope>NUCLEOTIDE SEQUENCE</scope>
    <source>
        <tissue evidence="2">Leaves</tissue>
    </source>
</reference>
<dbReference type="InterPro" id="IPR002775">
    <property type="entry name" value="DNA/RNA-bd_Alba-like"/>
</dbReference>
<dbReference type="AlphaFoldDB" id="A0A9K3EKT4"/>
<proteinExistence type="predicted"/>
<gene>
    <name evidence="2" type="ORF">HanXRQr2_Chr13g0614641</name>
</gene>
<dbReference type="SUPFAM" id="SSF82704">
    <property type="entry name" value="AlbA-like"/>
    <property type="match status" value="1"/>
</dbReference>
<evidence type="ECO:0000313" key="2">
    <source>
        <dbReference type="EMBL" id="KAF5775666.1"/>
    </source>
</evidence>
<evidence type="ECO:0000313" key="3">
    <source>
        <dbReference type="Proteomes" id="UP000215914"/>
    </source>
</evidence>
<dbReference type="InterPro" id="IPR036882">
    <property type="entry name" value="Alba-like_dom_sf"/>
</dbReference>
<dbReference type="Gene3D" id="3.30.110.20">
    <property type="entry name" value="Alba-like domain"/>
    <property type="match status" value="1"/>
</dbReference>
<dbReference type="EMBL" id="MNCJ02000328">
    <property type="protein sequence ID" value="KAF5775666.1"/>
    <property type="molecule type" value="Genomic_DNA"/>
</dbReference>
<name>A0A9K3EKT4_HELAN</name>